<comment type="similarity">
    <text evidence="7">Belongs to the binding-protein-dependent transport system permease family.</text>
</comment>
<evidence type="ECO:0000313" key="9">
    <source>
        <dbReference type="EMBL" id="PEJ35958.1"/>
    </source>
</evidence>
<evidence type="ECO:0000256" key="3">
    <source>
        <dbReference type="ARBA" id="ARBA00022475"/>
    </source>
</evidence>
<evidence type="ECO:0000256" key="5">
    <source>
        <dbReference type="ARBA" id="ARBA00022989"/>
    </source>
</evidence>
<sequence>MRTVDGDLIKGARSFGAKDQQIFLTVAFPATVPVILTGLRLGLGHALIGIVVGELYAATAGIGFMMAVAGIDLPNG</sequence>
<organism evidence="9 10">
    <name type="scientific">Peribacillus butanolivorans</name>
    <dbReference type="NCBI Taxonomy" id="421767"/>
    <lineage>
        <taxon>Bacteria</taxon>
        <taxon>Bacillati</taxon>
        <taxon>Bacillota</taxon>
        <taxon>Bacilli</taxon>
        <taxon>Bacillales</taxon>
        <taxon>Bacillaceae</taxon>
        <taxon>Peribacillus</taxon>
    </lineage>
</organism>
<reference evidence="9 10" key="1">
    <citation type="submission" date="2017-09" db="EMBL/GenBank/DDBJ databases">
        <title>Large-scale bioinformatics analysis of Bacillus genomes uncovers conserved roles of natural products in bacterial physiology.</title>
        <authorList>
            <consortium name="Agbiome Team Llc"/>
            <person name="Bleich R.M."/>
            <person name="Kirk G.J."/>
            <person name="Santa Maria K.C."/>
            <person name="Allen S.E."/>
            <person name="Farag S."/>
            <person name="Shank E.A."/>
            <person name="Bowers A."/>
        </authorList>
    </citation>
    <scope>NUCLEOTIDE SEQUENCE [LARGE SCALE GENOMIC DNA]</scope>
    <source>
        <strain evidence="9 10">AFS003229</strain>
    </source>
</reference>
<evidence type="ECO:0000259" key="8">
    <source>
        <dbReference type="PROSITE" id="PS50928"/>
    </source>
</evidence>
<comment type="subcellular location">
    <subcellularLocation>
        <location evidence="1 7">Cell membrane</location>
        <topology evidence="1 7">Multi-pass membrane protein</topology>
    </subcellularLocation>
</comment>
<dbReference type="GO" id="GO:0055085">
    <property type="term" value="P:transmembrane transport"/>
    <property type="evidence" value="ECO:0007669"/>
    <property type="project" value="InterPro"/>
</dbReference>
<dbReference type="AlphaFoldDB" id="A0AAX0RSS6"/>
<dbReference type="SUPFAM" id="SSF161098">
    <property type="entry name" value="MetI-like"/>
    <property type="match status" value="1"/>
</dbReference>
<dbReference type="PANTHER" id="PTHR30151">
    <property type="entry name" value="ALKANE SULFONATE ABC TRANSPORTER-RELATED, MEMBRANE SUBUNIT"/>
    <property type="match status" value="1"/>
</dbReference>
<dbReference type="InterPro" id="IPR000515">
    <property type="entry name" value="MetI-like"/>
</dbReference>
<name>A0AAX0RSS6_9BACI</name>
<comment type="caution">
    <text evidence="9">The sequence shown here is derived from an EMBL/GenBank/DDBJ whole genome shotgun (WGS) entry which is preliminary data.</text>
</comment>
<feature type="transmembrane region" description="Helical" evidence="7">
    <location>
        <begin position="21"/>
        <end position="41"/>
    </location>
</feature>
<evidence type="ECO:0000313" key="10">
    <source>
        <dbReference type="Proteomes" id="UP000220106"/>
    </source>
</evidence>
<gene>
    <name evidence="9" type="ORF">CN689_05750</name>
</gene>
<keyword evidence="4 7" id="KW-0812">Transmembrane</keyword>
<dbReference type="Gene3D" id="1.10.3720.10">
    <property type="entry name" value="MetI-like"/>
    <property type="match status" value="1"/>
</dbReference>
<evidence type="ECO:0000256" key="6">
    <source>
        <dbReference type="ARBA" id="ARBA00023136"/>
    </source>
</evidence>
<keyword evidence="5 7" id="KW-1133">Transmembrane helix</keyword>
<proteinExistence type="inferred from homology"/>
<dbReference type="PANTHER" id="PTHR30151:SF0">
    <property type="entry name" value="ABC TRANSPORTER PERMEASE PROTEIN MJ0413-RELATED"/>
    <property type="match status" value="1"/>
</dbReference>
<accession>A0AAX0RSS6</accession>
<evidence type="ECO:0000256" key="2">
    <source>
        <dbReference type="ARBA" id="ARBA00022448"/>
    </source>
</evidence>
<feature type="transmembrane region" description="Helical" evidence="7">
    <location>
        <begin position="47"/>
        <end position="71"/>
    </location>
</feature>
<keyword evidence="2 7" id="KW-0813">Transport</keyword>
<evidence type="ECO:0000256" key="4">
    <source>
        <dbReference type="ARBA" id="ARBA00022692"/>
    </source>
</evidence>
<keyword evidence="3" id="KW-1003">Cell membrane</keyword>
<dbReference type="Pfam" id="PF00528">
    <property type="entry name" value="BPD_transp_1"/>
    <property type="match status" value="1"/>
</dbReference>
<evidence type="ECO:0000256" key="7">
    <source>
        <dbReference type="RuleBase" id="RU363032"/>
    </source>
</evidence>
<dbReference type="Proteomes" id="UP000220106">
    <property type="component" value="Unassembled WGS sequence"/>
</dbReference>
<evidence type="ECO:0000256" key="1">
    <source>
        <dbReference type="ARBA" id="ARBA00004651"/>
    </source>
</evidence>
<keyword evidence="6 7" id="KW-0472">Membrane</keyword>
<dbReference type="EMBL" id="NUEQ01000011">
    <property type="protein sequence ID" value="PEJ35958.1"/>
    <property type="molecule type" value="Genomic_DNA"/>
</dbReference>
<dbReference type="InterPro" id="IPR035906">
    <property type="entry name" value="MetI-like_sf"/>
</dbReference>
<dbReference type="RefSeq" id="WP_098175207.1">
    <property type="nucleotide sequence ID" value="NZ_NUEQ01000011.1"/>
</dbReference>
<dbReference type="GO" id="GO:0005886">
    <property type="term" value="C:plasma membrane"/>
    <property type="evidence" value="ECO:0007669"/>
    <property type="project" value="UniProtKB-SubCell"/>
</dbReference>
<protein>
    <recommendedName>
        <fullName evidence="8">ABC transmembrane type-1 domain-containing protein</fullName>
    </recommendedName>
</protein>
<feature type="domain" description="ABC transmembrane type-1" evidence="8">
    <location>
        <begin position="1"/>
        <end position="76"/>
    </location>
</feature>
<dbReference type="PROSITE" id="PS50928">
    <property type="entry name" value="ABC_TM1"/>
    <property type="match status" value="1"/>
</dbReference>